<dbReference type="PANTHER" id="PTHR48105">
    <property type="entry name" value="THIOREDOXIN REDUCTASE 1-RELATED-RELATED"/>
    <property type="match status" value="1"/>
</dbReference>
<reference evidence="5 6" key="1">
    <citation type="journal article" date="2024" name="Front Chem Biol">
        <title>Unveiling the potential of Daldinia eschscholtzii MFLUCC 19-0629 through bioactivity and bioinformatics studies for enhanced sustainable agriculture production.</title>
        <authorList>
            <person name="Brooks S."/>
            <person name="Weaver J.A."/>
            <person name="Klomchit A."/>
            <person name="Alharthi S.A."/>
            <person name="Onlamun T."/>
            <person name="Nurani R."/>
            <person name="Vong T.K."/>
            <person name="Alberti F."/>
            <person name="Greco C."/>
        </authorList>
    </citation>
    <scope>NUCLEOTIDE SEQUENCE [LARGE SCALE GENOMIC DNA]</scope>
    <source>
        <strain evidence="5">MFLUCC 19-0629</strain>
    </source>
</reference>
<dbReference type="GO" id="GO:0097237">
    <property type="term" value="P:cellular response to toxic substance"/>
    <property type="evidence" value="ECO:0007669"/>
    <property type="project" value="UniProtKB-ARBA"/>
</dbReference>
<evidence type="ECO:0000313" key="6">
    <source>
        <dbReference type="Proteomes" id="UP001369815"/>
    </source>
</evidence>
<keyword evidence="2" id="KW-0285">Flavoprotein</keyword>
<evidence type="ECO:0000313" key="5">
    <source>
        <dbReference type="EMBL" id="KAK6957251.1"/>
    </source>
</evidence>
<evidence type="ECO:0000259" key="4">
    <source>
        <dbReference type="Pfam" id="PF07992"/>
    </source>
</evidence>
<dbReference type="Pfam" id="PF07992">
    <property type="entry name" value="Pyr_redox_2"/>
    <property type="match status" value="1"/>
</dbReference>
<gene>
    <name evidence="5" type="ORF">Daesc_000033</name>
</gene>
<proteinExistence type="inferred from homology"/>
<protein>
    <recommendedName>
        <fullName evidence="4">FAD/NAD(P)-binding domain-containing protein</fullName>
    </recommendedName>
</protein>
<keyword evidence="3" id="KW-0560">Oxidoreductase</keyword>
<evidence type="ECO:0000256" key="2">
    <source>
        <dbReference type="ARBA" id="ARBA00022630"/>
    </source>
</evidence>
<keyword evidence="6" id="KW-1185">Reference proteome</keyword>
<evidence type="ECO:0000256" key="3">
    <source>
        <dbReference type="ARBA" id="ARBA00023002"/>
    </source>
</evidence>
<dbReference type="InterPro" id="IPR023753">
    <property type="entry name" value="FAD/NAD-binding_dom"/>
</dbReference>
<organism evidence="5 6">
    <name type="scientific">Daldinia eschscholtzii</name>
    <dbReference type="NCBI Taxonomy" id="292717"/>
    <lineage>
        <taxon>Eukaryota</taxon>
        <taxon>Fungi</taxon>
        <taxon>Dikarya</taxon>
        <taxon>Ascomycota</taxon>
        <taxon>Pezizomycotina</taxon>
        <taxon>Sordariomycetes</taxon>
        <taxon>Xylariomycetidae</taxon>
        <taxon>Xylariales</taxon>
        <taxon>Hypoxylaceae</taxon>
        <taxon>Daldinia</taxon>
    </lineage>
</organism>
<name>A0AAX6MYH6_9PEZI</name>
<comment type="caution">
    <text evidence="5">The sequence shown here is derived from an EMBL/GenBank/DDBJ whole genome shotgun (WGS) entry which is preliminary data.</text>
</comment>
<feature type="domain" description="FAD/NAD(P)-binding" evidence="4">
    <location>
        <begin position="8"/>
        <end position="316"/>
    </location>
</feature>
<dbReference type="Proteomes" id="UP001369815">
    <property type="component" value="Unassembled WGS sequence"/>
</dbReference>
<dbReference type="InterPro" id="IPR050097">
    <property type="entry name" value="Ferredoxin-NADP_redctase_2"/>
</dbReference>
<dbReference type="InterPro" id="IPR036188">
    <property type="entry name" value="FAD/NAD-bd_sf"/>
</dbReference>
<accession>A0AAX6MYH6</accession>
<dbReference type="GO" id="GO:0016491">
    <property type="term" value="F:oxidoreductase activity"/>
    <property type="evidence" value="ECO:0007669"/>
    <property type="project" value="UniProtKB-KW"/>
</dbReference>
<dbReference type="SUPFAM" id="SSF51905">
    <property type="entry name" value="FAD/NAD(P)-binding domain"/>
    <property type="match status" value="1"/>
</dbReference>
<dbReference type="AlphaFoldDB" id="A0AAX6MYH6"/>
<sequence length="335" mass="35405">MATTPIVDVLILGGGPAGLACAGAIARQLHSAIIFSNKTFRNARAKHMHSVAGWDHQDPAAFRAKARADIIERYAGPSDIQFRDVGVSSVRKLDDDERGATRFEAVDVNGTKYLGRKVVLAMGVKDIMPVTPKGYADLWGYGIFHCLFCHGFEERGPASAGVLATGPFLGVGGNNGAPLMAPVIARMASRLAGLITVYTDGNEELGASIRAQLKNTQKFKVENRHLTHVAKDPDVNGEAGVLITLEDGSVNKERFLAHAPAFEVNGSFAADLGVTLTPQGNIDAQPPFYSTNIPGVYAAGDCATMIKSVPVATMMGCCVAAGLAHALQAEDDVEF</sequence>
<evidence type="ECO:0000256" key="1">
    <source>
        <dbReference type="ARBA" id="ARBA00009333"/>
    </source>
</evidence>
<dbReference type="PRINTS" id="PR00368">
    <property type="entry name" value="FADPNR"/>
</dbReference>
<comment type="similarity">
    <text evidence="1">Belongs to the class-II pyridine nucleotide-disulfide oxidoreductase family.</text>
</comment>
<dbReference type="Gene3D" id="3.50.50.60">
    <property type="entry name" value="FAD/NAD(P)-binding domain"/>
    <property type="match status" value="2"/>
</dbReference>
<dbReference type="EMBL" id="JBANMG010000001">
    <property type="protein sequence ID" value="KAK6957251.1"/>
    <property type="molecule type" value="Genomic_DNA"/>
</dbReference>
<dbReference type="PRINTS" id="PR00469">
    <property type="entry name" value="PNDRDTASEII"/>
</dbReference>